<name>A0A3B3QX57_9TELE</name>
<accession>A0A3B3QX57</accession>
<evidence type="ECO:0000259" key="1">
    <source>
        <dbReference type="PROSITE" id="PS50878"/>
    </source>
</evidence>
<dbReference type="InterPro" id="IPR043502">
    <property type="entry name" value="DNA/RNA_pol_sf"/>
</dbReference>
<protein>
    <recommendedName>
        <fullName evidence="1">Reverse transcriptase domain-containing protein</fullName>
    </recommendedName>
</protein>
<sequence>MLTDPEHISEAFAKFYKTLYINSGVSTCENEIKTLLDQINVKQLPDGAKEKLDMPITPRELDDVILHLKNNKTPDPDGYVNEFYKTFKELLSPLLLQAYDCMLKTKALAPSWRDAIIIVIHKEEKDPSECGAYRPISILNGDLCLFTTILSRRLNKYISELIHLDQTRFIPGRYSGNNVCGLLNVMPCAASQTYEAMVLSLDAEKAFDRVSWKYMFQTLVRFGFGKEFITWIRILYSESRSAARVNGHLSESFNLGRSTRQGCPLSPVLFVLCIEPFAQLIRDNGNISGINGGEEEHKISLYADDVLLYLSNLSCSIPALIDTVKLFGYYSGYKINVNKTEAMDINRLIPYQYKDKSDFHWPAEGIKYLGIVITQTQEKLYNANYDKIINKIKQDLGRWSSLPLSLLGQIESIHMNDLPSLLYPFSDATYPCTKVNVLHT</sequence>
<evidence type="ECO:0000313" key="3">
    <source>
        <dbReference type="Proteomes" id="UP000261540"/>
    </source>
</evidence>
<reference evidence="2" key="2">
    <citation type="submission" date="2025-09" db="UniProtKB">
        <authorList>
            <consortium name="Ensembl"/>
        </authorList>
    </citation>
    <scope>IDENTIFICATION</scope>
</reference>
<keyword evidence="3" id="KW-1185">Reference proteome</keyword>
<dbReference type="GeneTree" id="ENSGT00940000165023"/>
<proteinExistence type="predicted"/>
<dbReference type="PANTHER" id="PTHR31635">
    <property type="entry name" value="REVERSE TRANSCRIPTASE DOMAIN-CONTAINING PROTEIN-RELATED"/>
    <property type="match status" value="1"/>
</dbReference>
<dbReference type="PROSITE" id="PS50878">
    <property type="entry name" value="RT_POL"/>
    <property type="match status" value="1"/>
</dbReference>
<reference evidence="2" key="1">
    <citation type="submission" date="2025-08" db="UniProtKB">
        <authorList>
            <consortium name="Ensembl"/>
        </authorList>
    </citation>
    <scope>IDENTIFICATION</scope>
</reference>
<organism evidence="2 3">
    <name type="scientific">Paramormyrops kingsleyae</name>
    <dbReference type="NCBI Taxonomy" id="1676925"/>
    <lineage>
        <taxon>Eukaryota</taxon>
        <taxon>Metazoa</taxon>
        <taxon>Chordata</taxon>
        <taxon>Craniata</taxon>
        <taxon>Vertebrata</taxon>
        <taxon>Euteleostomi</taxon>
        <taxon>Actinopterygii</taxon>
        <taxon>Neopterygii</taxon>
        <taxon>Teleostei</taxon>
        <taxon>Osteoglossocephala</taxon>
        <taxon>Osteoglossomorpha</taxon>
        <taxon>Osteoglossiformes</taxon>
        <taxon>Mormyridae</taxon>
        <taxon>Paramormyrops</taxon>
    </lineage>
</organism>
<dbReference type="SUPFAM" id="SSF56672">
    <property type="entry name" value="DNA/RNA polymerases"/>
    <property type="match status" value="1"/>
</dbReference>
<dbReference type="Pfam" id="PF00078">
    <property type="entry name" value="RVT_1"/>
    <property type="match status" value="1"/>
</dbReference>
<dbReference type="Proteomes" id="UP000261540">
    <property type="component" value="Unplaced"/>
</dbReference>
<dbReference type="Ensembl" id="ENSPKIT00000035282.1">
    <property type="protein sequence ID" value="ENSPKIP00000011142.1"/>
    <property type="gene ID" value="ENSPKIG00000025567.1"/>
</dbReference>
<evidence type="ECO:0000313" key="2">
    <source>
        <dbReference type="Ensembl" id="ENSPKIP00000011142.1"/>
    </source>
</evidence>
<feature type="domain" description="Reverse transcriptase" evidence="1">
    <location>
        <begin position="101"/>
        <end position="373"/>
    </location>
</feature>
<dbReference type="CDD" id="cd01650">
    <property type="entry name" value="RT_nLTR_like"/>
    <property type="match status" value="1"/>
</dbReference>
<dbReference type="PANTHER" id="PTHR31635:SF196">
    <property type="entry name" value="REVERSE TRANSCRIPTASE DOMAIN-CONTAINING PROTEIN-RELATED"/>
    <property type="match status" value="1"/>
</dbReference>
<dbReference type="AlphaFoldDB" id="A0A3B3QX57"/>
<dbReference type="InterPro" id="IPR000477">
    <property type="entry name" value="RT_dom"/>
</dbReference>